<dbReference type="GO" id="GO:0071555">
    <property type="term" value="P:cell wall organization"/>
    <property type="evidence" value="ECO:0007669"/>
    <property type="project" value="UniProtKB-KW"/>
</dbReference>
<evidence type="ECO:0000256" key="4">
    <source>
        <dbReference type="ARBA" id="ARBA00023316"/>
    </source>
</evidence>
<dbReference type="Proteomes" id="UP000000719">
    <property type="component" value="Chromosome"/>
</dbReference>
<sequence>MVTGNRVDILGIKVDNVSMGEAISKVVKYIEEGGRCRLIVTPNSEIIVRARRDSNLAHILNMADLTIPDGAGVVLASRLIKPALKERVAGFDLMKELLKEAASKGLKVFFLGGKQEVIKKAVANIEKKYPGLKISGYHHGYLNKELENKVIGEINTLKPHLIFVGMGVPRQEEFLYNNLTELKAGVAMTVGGSFDILAGNLKRAPRWMQKNHLEWLYRLRQEPKRIIRMMALPRFVYLVFKKYLKDRL</sequence>
<gene>
    <name evidence="6" type="ordered locus">Hore_16390</name>
</gene>
<dbReference type="AlphaFoldDB" id="B8CYL9"/>
<accession>B8CYL9</accession>
<dbReference type="STRING" id="373903.Hore_16390"/>
<keyword evidence="3 5" id="KW-0777">Teichoic acid biosynthesis</keyword>
<dbReference type="CDD" id="cd06533">
    <property type="entry name" value="Glyco_transf_WecG_TagA"/>
    <property type="match status" value="1"/>
</dbReference>
<keyword evidence="4 5" id="KW-0961">Cell wall biogenesis/degradation</keyword>
<dbReference type="HOGENOM" id="CLU_063203_3_1_9"/>
<comment type="catalytic activity">
    <reaction evidence="5">
        <text>UDP-N-acetyl-alpha-D-mannosamine + N-acetyl-alpha-D-glucosaminyl-di-trans,octa-cis-undecaprenyl diphosphate = N-acetyl-beta-D-mannosaminyl-(1-&gt;4)-N-acetyl-alpha-D-glucosaminyl di-trans,octa-cis-undecaprenyl diphosphate + UDP + H(+)</text>
        <dbReference type="Rhea" id="RHEA:16053"/>
        <dbReference type="ChEBI" id="CHEBI:15378"/>
        <dbReference type="ChEBI" id="CHEBI:58223"/>
        <dbReference type="ChEBI" id="CHEBI:62959"/>
        <dbReference type="ChEBI" id="CHEBI:68623"/>
        <dbReference type="ChEBI" id="CHEBI:132210"/>
        <dbReference type="EC" id="2.4.1.187"/>
    </reaction>
</comment>
<evidence type="ECO:0000256" key="1">
    <source>
        <dbReference type="ARBA" id="ARBA00022676"/>
    </source>
</evidence>
<dbReference type="OrthoDB" id="9771846at2"/>
<keyword evidence="7" id="KW-1185">Reference proteome</keyword>
<dbReference type="InterPro" id="IPR034714">
    <property type="entry name" value="TagA_TarA"/>
</dbReference>
<dbReference type="NCBIfam" id="TIGR00696">
    <property type="entry name" value="wecG_tagA_cpsF"/>
    <property type="match status" value="1"/>
</dbReference>
<dbReference type="EMBL" id="CP001098">
    <property type="protein sequence ID" value="ACL70388.1"/>
    <property type="molecule type" value="Genomic_DNA"/>
</dbReference>
<dbReference type="HAMAP" id="MF_02070">
    <property type="entry name" value="TagA_TarA"/>
    <property type="match status" value="1"/>
</dbReference>
<dbReference type="UniPathway" id="UPA00632"/>
<comment type="similarity">
    <text evidence="5">Belongs to the glycosyltransferase 26 family. TagA/TarA subfamily.</text>
</comment>
<comment type="function">
    <text evidence="5">Catalyzes the conversion of GlcNAc-PP-undecaprenol into ManNAc-GlcNAc-PP-undecaprenol, the first committed lipid intermediate in the de novo synthesis of teichoic acid.</text>
</comment>
<organism evidence="6 7">
    <name type="scientific">Halothermothrix orenii (strain H 168 / OCM 544 / DSM 9562)</name>
    <dbReference type="NCBI Taxonomy" id="373903"/>
    <lineage>
        <taxon>Bacteria</taxon>
        <taxon>Bacillati</taxon>
        <taxon>Bacillota</taxon>
        <taxon>Clostridia</taxon>
        <taxon>Halanaerobiales</taxon>
        <taxon>Halothermotrichaceae</taxon>
        <taxon>Halothermothrix</taxon>
    </lineage>
</organism>
<comment type="pathway">
    <text evidence="5">Cell wall biogenesis; teichoic acid biosynthesis.</text>
</comment>
<evidence type="ECO:0000256" key="3">
    <source>
        <dbReference type="ARBA" id="ARBA00022944"/>
    </source>
</evidence>
<dbReference type="GO" id="GO:0047244">
    <property type="term" value="F:N-acetylglucosaminyldiphosphoundecaprenol N-acetyl-beta-D-mannosaminyltransferase activity"/>
    <property type="evidence" value="ECO:0007669"/>
    <property type="project" value="UniProtKB-UniRule"/>
</dbReference>
<dbReference type="GO" id="GO:0019350">
    <property type="term" value="P:teichoic acid biosynthetic process"/>
    <property type="evidence" value="ECO:0007669"/>
    <property type="project" value="UniProtKB-UniRule"/>
</dbReference>
<dbReference type="InterPro" id="IPR004629">
    <property type="entry name" value="WecG_TagA_CpsF"/>
</dbReference>
<reference evidence="6 7" key="1">
    <citation type="journal article" date="2009" name="PLoS ONE">
        <title>Genome analysis of the anaerobic thermohalophilic bacterium Halothermothrix orenii.</title>
        <authorList>
            <person name="Mavromatis K."/>
            <person name="Ivanova N."/>
            <person name="Anderson I."/>
            <person name="Lykidis A."/>
            <person name="Hooper S.D."/>
            <person name="Sun H."/>
            <person name="Kunin V."/>
            <person name="Lapidus A."/>
            <person name="Hugenholtz P."/>
            <person name="Patel B."/>
            <person name="Kyrpides N.C."/>
        </authorList>
    </citation>
    <scope>NUCLEOTIDE SEQUENCE [LARGE SCALE GENOMIC DNA]</scope>
    <source>
        <strain evidence="7">H 168 / OCM 544 / DSM 9562</strain>
    </source>
</reference>
<dbReference type="PANTHER" id="PTHR34136:SF1">
    <property type="entry name" value="UDP-N-ACETYL-D-MANNOSAMINURONIC ACID TRANSFERASE"/>
    <property type="match status" value="1"/>
</dbReference>
<dbReference type="EC" id="2.4.1.187" evidence="5"/>
<protein>
    <recommendedName>
        <fullName evidence="5">N-acetylglucosaminyldiphosphoundecaprenol N-acetyl-beta-D-mannosaminyltransferase</fullName>
        <ecNumber evidence="5">2.4.1.187</ecNumber>
    </recommendedName>
    <alternativeName>
        <fullName evidence="5">N-acetylmannosaminyltransferase</fullName>
    </alternativeName>
    <alternativeName>
        <fullName evidence="5">UDP-N-acetylmannosamine transferase</fullName>
    </alternativeName>
    <alternativeName>
        <fullName evidence="5">UDP-N-acetylmannosamine:N-acetylglucosaminyl pyrophosphorylundecaprenol N-acetylmannosaminyltransferase</fullName>
    </alternativeName>
</protein>
<dbReference type="RefSeq" id="WP_012636571.1">
    <property type="nucleotide sequence ID" value="NC_011899.1"/>
</dbReference>
<proteinExistence type="inferred from homology"/>
<evidence type="ECO:0000256" key="2">
    <source>
        <dbReference type="ARBA" id="ARBA00022679"/>
    </source>
</evidence>
<keyword evidence="2 5" id="KW-0808">Transferase</keyword>
<evidence type="ECO:0000256" key="5">
    <source>
        <dbReference type="HAMAP-Rule" id="MF_02070"/>
    </source>
</evidence>
<dbReference type="eggNOG" id="COG1922">
    <property type="taxonomic scope" value="Bacteria"/>
</dbReference>
<dbReference type="CAZy" id="GT26">
    <property type="family name" value="Glycosyltransferase Family 26"/>
</dbReference>
<keyword evidence="1 5" id="KW-0328">Glycosyltransferase</keyword>
<name>B8CYL9_HALOH</name>
<evidence type="ECO:0000313" key="7">
    <source>
        <dbReference type="Proteomes" id="UP000000719"/>
    </source>
</evidence>
<dbReference type="Pfam" id="PF03808">
    <property type="entry name" value="Glyco_tran_WecG"/>
    <property type="match status" value="1"/>
</dbReference>
<evidence type="ECO:0000313" key="6">
    <source>
        <dbReference type="EMBL" id="ACL70388.1"/>
    </source>
</evidence>
<dbReference type="KEGG" id="hor:Hore_16390"/>
<dbReference type="PANTHER" id="PTHR34136">
    <property type="match status" value="1"/>
</dbReference>